<dbReference type="AlphaFoldDB" id="A0A518G3M1"/>
<evidence type="ECO:0000313" key="2">
    <source>
        <dbReference type="EMBL" id="QDV23188.1"/>
    </source>
</evidence>
<evidence type="ECO:0008006" key="4">
    <source>
        <dbReference type="Google" id="ProtNLM"/>
    </source>
</evidence>
<gene>
    <name evidence="2" type="ORF">Q31a_14860</name>
</gene>
<keyword evidence="3" id="KW-1185">Reference proteome</keyword>
<evidence type="ECO:0000313" key="3">
    <source>
        <dbReference type="Proteomes" id="UP000318017"/>
    </source>
</evidence>
<dbReference type="KEGG" id="ahel:Q31a_14860"/>
<dbReference type="OrthoDB" id="281179at2"/>
<dbReference type="RefSeq" id="WP_145075850.1">
    <property type="nucleotide sequence ID" value="NZ_CP036298.1"/>
</dbReference>
<dbReference type="InterPro" id="IPR013783">
    <property type="entry name" value="Ig-like_fold"/>
</dbReference>
<dbReference type="PROSITE" id="PS51257">
    <property type="entry name" value="PROKAR_LIPOPROTEIN"/>
    <property type="match status" value="1"/>
</dbReference>
<sequence length="161" mass="16799">MSARIGWWPASVGLLLIGFSSGCGGNALGTVEAGGQVTYKGEPLAGATVTFVPQAGQRAASGVSDASGRFHATTLAAGDGAMPGRYKVTVTKTQESTVPKTTAEMSADDMRKIEREMMNQAPPPGREPVNLLPAKYKSAETSPFNCDLPDSGKGDFKFDLE</sequence>
<proteinExistence type="predicted"/>
<dbReference type="Gene3D" id="2.60.40.10">
    <property type="entry name" value="Immunoglobulins"/>
    <property type="match status" value="1"/>
</dbReference>
<evidence type="ECO:0000256" key="1">
    <source>
        <dbReference type="SAM" id="MobiDB-lite"/>
    </source>
</evidence>
<name>A0A518G3M1_9BACT</name>
<accession>A0A518G3M1</accession>
<feature type="compositionally biased region" description="Basic and acidic residues" evidence="1">
    <location>
        <begin position="150"/>
        <end position="161"/>
    </location>
</feature>
<dbReference type="EMBL" id="CP036298">
    <property type="protein sequence ID" value="QDV23188.1"/>
    <property type="molecule type" value="Genomic_DNA"/>
</dbReference>
<organism evidence="2 3">
    <name type="scientific">Aureliella helgolandensis</name>
    <dbReference type="NCBI Taxonomy" id="2527968"/>
    <lineage>
        <taxon>Bacteria</taxon>
        <taxon>Pseudomonadati</taxon>
        <taxon>Planctomycetota</taxon>
        <taxon>Planctomycetia</taxon>
        <taxon>Pirellulales</taxon>
        <taxon>Pirellulaceae</taxon>
        <taxon>Aureliella</taxon>
    </lineage>
</organism>
<dbReference type="SUPFAM" id="SSF49478">
    <property type="entry name" value="Cna protein B-type domain"/>
    <property type="match status" value="1"/>
</dbReference>
<protein>
    <recommendedName>
        <fullName evidence="4">Carboxypeptidase regulatory-like domain-containing protein</fullName>
    </recommendedName>
</protein>
<reference evidence="2 3" key="1">
    <citation type="submission" date="2019-02" db="EMBL/GenBank/DDBJ databases">
        <title>Deep-cultivation of Planctomycetes and their phenomic and genomic characterization uncovers novel biology.</title>
        <authorList>
            <person name="Wiegand S."/>
            <person name="Jogler M."/>
            <person name="Boedeker C."/>
            <person name="Pinto D."/>
            <person name="Vollmers J."/>
            <person name="Rivas-Marin E."/>
            <person name="Kohn T."/>
            <person name="Peeters S.H."/>
            <person name="Heuer A."/>
            <person name="Rast P."/>
            <person name="Oberbeckmann S."/>
            <person name="Bunk B."/>
            <person name="Jeske O."/>
            <person name="Meyerdierks A."/>
            <person name="Storesund J.E."/>
            <person name="Kallscheuer N."/>
            <person name="Luecker S."/>
            <person name="Lage O.M."/>
            <person name="Pohl T."/>
            <person name="Merkel B.J."/>
            <person name="Hornburger P."/>
            <person name="Mueller R.-W."/>
            <person name="Bruemmer F."/>
            <person name="Labrenz M."/>
            <person name="Spormann A.M."/>
            <person name="Op den Camp H."/>
            <person name="Overmann J."/>
            <person name="Amann R."/>
            <person name="Jetten M.S.M."/>
            <person name="Mascher T."/>
            <person name="Medema M.H."/>
            <person name="Devos D.P."/>
            <person name="Kaster A.-K."/>
            <person name="Ovreas L."/>
            <person name="Rohde M."/>
            <person name="Galperin M.Y."/>
            <person name="Jogler C."/>
        </authorList>
    </citation>
    <scope>NUCLEOTIDE SEQUENCE [LARGE SCALE GENOMIC DNA]</scope>
    <source>
        <strain evidence="2 3">Q31a</strain>
    </source>
</reference>
<feature type="region of interest" description="Disordered" evidence="1">
    <location>
        <begin position="140"/>
        <end position="161"/>
    </location>
</feature>
<dbReference type="Proteomes" id="UP000318017">
    <property type="component" value="Chromosome"/>
</dbReference>